<dbReference type="InterPro" id="IPR008598">
    <property type="entry name" value="Di19_Zn-bd"/>
</dbReference>
<dbReference type="PANTHER" id="PTHR31875">
    <property type="entry name" value="PROTEIN DEHYDRATION-INDUCED 19"/>
    <property type="match status" value="1"/>
</dbReference>
<accession>A9NNC1</accession>
<organism evidence="5">
    <name type="scientific">Picea sitchensis</name>
    <name type="common">Sitka spruce</name>
    <name type="synonym">Pinus sitchensis</name>
    <dbReference type="NCBI Taxonomy" id="3332"/>
    <lineage>
        <taxon>Eukaryota</taxon>
        <taxon>Viridiplantae</taxon>
        <taxon>Streptophyta</taxon>
        <taxon>Embryophyta</taxon>
        <taxon>Tracheophyta</taxon>
        <taxon>Spermatophyta</taxon>
        <taxon>Pinopsida</taxon>
        <taxon>Pinidae</taxon>
        <taxon>Conifers I</taxon>
        <taxon>Pinales</taxon>
        <taxon>Pinaceae</taxon>
        <taxon>Picea</taxon>
    </lineage>
</organism>
<evidence type="ECO:0000259" key="4">
    <source>
        <dbReference type="Pfam" id="PF14571"/>
    </source>
</evidence>
<reference evidence="5" key="1">
    <citation type="journal article" date="2008" name="BMC Genomics">
        <title>A conifer genomics resource of 200,000 spruce (Picea spp.) ESTs and 6,464 high-quality, sequence-finished full-length cDNAs for Sitka spruce (Picea sitchensis).</title>
        <authorList>
            <person name="Ralph S.G."/>
            <person name="Chun H.J."/>
            <person name="Kolosova N."/>
            <person name="Cooper D."/>
            <person name="Oddy C."/>
            <person name="Ritland C.E."/>
            <person name="Kirkpatrick R."/>
            <person name="Moore R."/>
            <person name="Barber S."/>
            <person name="Holt R.A."/>
            <person name="Jones S.J."/>
            <person name="Marra M.A."/>
            <person name="Douglas C.J."/>
            <person name="Ritland K."/>
            <person name="Bohlmann J."/>
        </authorList>
    </citation>
    <scope>NUCLEOTIDE SEQUENCE</scope>
    <source>
        <tissue evidence="5">Green portion of the leader tissue</tissue>
    </source>
</reference>
<feature type="domain" description="Di19 C-terminal" evidence="4">
    <location>
        <begin position="114"/>
        <end position="219"/>
    </location>
</feature>
<evidence type="ECO:0008006" key="6">
    <source>
        <dbReference type="Google" id="ProtNLM"/>
    </source>
</evidence>
<dbReference type="EMBL" id="EF082779">
    <property type="protein sequence ID" value="ABK22132.1"/>
    <property type="molecule type" value="mRNA"/>
</dbReference>
<evidence type="ECO:0000256" key="1">
    <source>
        <dbReference type="ARBA" id="ARBA00007109"/>
    </source>
</evidence>
<dbReference type="InterPro" id="IPR027935">
    <property type="entry name" value="Di19_C"/>
</dbReference>
<comment type="similarity">
    <text evidence="1">Belongs to the Di19 family.</text>
</comment>
<evidence type="ECO:0000313" key="5">
    <source>
        <dbReference type="EMBL" id="ABK22132.1"/>
    </source>
</evidence>
<dbReference type="InterPro" id="IPR033347">
    <property type="entry name" value="Di19"/>
</dbReference>
<dbReference type="AlphaFoldDB" id="A9NNC1"/>
<proteinExistence type="evidence at transcript level"/>
<dbReference type="PANTHER" id="PTHR31875:SF6">
    <property type="entry name" value="PROTEIN DEHYDRATION-INDUCED 19"/>
    <property type="match status" value="1"/>
</dbReference>
<dbReference type="Pfam" id="PF05605">
    <property type="entry name" value="zf-Di19"/>
    <property type="match status" value="1"/>
</dbReference>
<feature type="domain" description="Di19 zinc-binding" evidence="3">
    <location>
        <begin position="40"/>
        <end position="92"/>
    </location>
</feature>
<evidence type="ECO:0000259" key="3">
    <source>
        <dbReference type="Pfam" id="PF05605"/>
    </source>
</evidence>
<dbReference type="Pfam" id="PF14571">
    <property type="entry name" value="Di19_C"/>
    <property type="match status" value="1"/>
</dbReference>
<evidence type="ECO:0000256" key="2">
    <source>
        <dbReference type="SAM" id="MobiDB-lite"/>
    </source>
</evidence>
<feature type="region of interest" description="Disordered" evidence="2">
    <location>
        <begin position="161"/>
        <end position="186"/>
    </location>
</feature>
<sequence length="225" mass="25289">MDDELWAARYSAAKRHAGRSSMDRHMGIDDMKVDYDMRAEFTCSFCDLDFDIATLCRHLEDHHPFESSNAVCPVCAAKVGRDMVGHITLQHGHLFKVQRRRRFRKGVMPSNSTLSFLGKELREVQLHSLLGGAFSRSGGTSSNAASDPLLASLVYMLPKPETEEHPQPSLSTETCSTKDSPHLDNMTSAESSITAEEREQMFEEEVRRTEFAQQLVLSTFFGNDV</sequence>
<name>A9NNC1_PICSI</name>
<protein>
    <recommendedName>
        <fullName evidence="6">Drought induced 19 protein type zinc-binding domain-containing protein</fullName>
    </recommendedName>
</protein>
<feature type="compositionally biased region" description="Polar residues" evidence="2">
    <location>
        <begin position="168"/>
        <end position="178"/>
    </location>
</feature>